<dbReference type="EMBL" id="AP019860">
    <property type="protein sequence ID" value="BBM87007.1"/>
    <property type="molecule type" value="Genomic_DNA"/>
</dbReference>
<organism evidence="4 5">
    <name type="scientific">Uabimicrobium amorphum</name>
    <dbReference type="NCBI Taxonomy" id="2596890"/>
    <lineage>
        <taxon>Bacteria</taxon>
        <taxon>Pseudomonadati</taxon>
        <taxon>Planctomycetota</taxon>
        <taxon>Candidatus Uabimicrobiia</taxon>
        <taxon>Candidatus Uabimicrobiales</taxon>
        <taxon>Candidatus Uabimicrobiaceae</taxon>
        <taxon>Candidatus Uabimicrobium</taxon>
    </lineage>
</organism>
<proteinExistence type="inferred from homology"/>
<dbReference type="OrthoDB" id="9808602at2"/>
<sequence>MSGYFKRKEKWHKKYLQKDATLPMEIKVEEVSPQMSVIIPQGEIDMGSSGELRDVLHKTTKNKVQTIIVSLEDAGHIDSSGIATLIEALKKVEAYSGELRVVINTKKIFNVFKIANLDMVFKIYESTQDAKNA</sequence>
<evidence type="ECO:0000313" key="5">
    <source>
        <dbReference type="Proteomes" id="UP000326354"/>
    </source>
</evidence>
<protein>
    <recommendedName>
        <fullName evidence="2">Anti-sigma factor antagonist</fullName>
    </recommendedName>
</protein>
<feature type="domain" description="STAS" evidence="3">
    <location>
        <begin position="33"/>
        <end position="133"/>
    </location>
</feature>
<name>A0A5S9F5M7_UABAM</name>
<dbReference type="PROSITE" id="PS50801">
    <property type="entry name" value="STAS"/>
    <property type="match status" value="1"/>
</dbReference>
<dbReference type="PANTHER" id="PTHR33495">
    <property type="entry name" value="ANTI-SIGMA FACTOR ANTAGONIST TM_1081-RELATED-RELATED"/>
    <property type="match status" value="1"/>
</dbReference>
<dbReference type="InterPro" id="IPR002645">
    <property type="entry name" value="STAS_dom"/>
</dbReference>
<dbReference type="Proteomes" id="UP000326354">
    <property type="component" value="Chromosome"/>
</dbReference>
<dbReference type="CDD" id="cd07043">
    <property type="entry name" value="STAS_anti-anti-sigma_factors"/>
    <property type="match status" value="1"/>
</dbReference>
<dbReference type="AlphaFoldDB" id="A0A5S9F5M7"/>
<dbReference type="KEGG" id="uam:UABAM_05409"/>
<reference evidence="4 5" key="1">
    <citation type="submission" date="2019-08" db="EMBL/GenBank/DDBJ databases">
        <title>Complete genome sequence of Candidatus Uab amorphum.</title>
        <authorList>
            <person name="Shiratori T."/>
            <person name="Suzuki S."/>
            <person name="Kakizawa Y."/>
            <person name="Ishida K."/>
        </authorList>
    </citation>
    <scope>NUCLEOTIDE SEQUENCE [LARGE SCALE GENOMIC DNA]</scope>
    <source>
        <strain evidence="4 5">SRT547</strain>
    </source>
</reference>
<dbReference type="SUPFAM" id="SSF52091">
    <property type="entry name" value="SpoIIaa-like"/>
    <property type="match status" value="1"/>
</dbReference>
<accession>A0A5S9F5M7</accession>
<dbReference type="GO" id="GO:0043856">
    <property type="term" value="F:anti-sigma factor antagonist activity"/>
    <property type="evidence" value="ECO:0007669"/>
    <property type="project" value="InterPro"/>
</dbReference>
<dbReference type="Pfam" id="PF01740">
    <property type="entry name" value="STAS"/>
    <property type="match status" value="1"/>
</dbReference>
<dbReference type="Gene3D" id="3.30.750.24">
    <property type="entry name" value="STAS domain"/>
    <property type="match status" value="1"/>
</dbReference>
<keyword evidence="5" id="KW-1185">Reference proteome</keyword>
<evidence type="ECO:0000256" key="2">
    <source>
        <dbReference type="RuleBase" id="RU003749"/>
    </source>
</evidence>
<gene>
    <name evidence="4" type="ORF">UABAM_05409</name>
</gene>
<evidence type="ECO:0000259" key="3">
    <source>
        <dbReference type="PROSITE" id="PS50801"/>
    </source>
</evidence>
<evidence type="ECO:0000256" key="1">
    <source>
        <dbReference type="ARBA" id="ARBA00009013"/>
    </source>
</evidence>
<evidence type="ECO:0000313" key="4">
    <source>
        <dbReference type="EMBL" id="BBM87007.1"/>
    </source>
</evidence>
<dbReference type="NCBIfam" id="TIGR00377">
    <property type="entry name" value="ant_ant_sig"/>
    <property type="match status" value="1"/>
</dbReference>
<dbReference type="InterPro" id="IPR003658">
    <property type="entry name" value="Anti-sigma_ant"/>
</dbReference>
<dbReference type="InterPro" id="IPR036513">
    <property type="entry name" value="STAS_dom_sf"/>
</dbReference>
<comment type="similarity">
    <text evidence="1 2">Belongs to the anti-sigma-factor antagonist family.</text>
</comment>
<dbReference type="RefSeq" id="WP_151971041.1">
    <property type="nucleotide sequence ID" value="NZ_AP019860.1"/>
</dbReference>